<dbReference type="PANTHER" id="PTHR30146">
    <property type="entry name" value="LACI-RELATED TRANSCRIPTIONAL REPRESSOR"/>
    <property type="match status" value="1"/>
</dbReference>
<dbReference type="SUPFAM" id="SSF47413">
    <property type="entry name" value="lambda repressor-like DNA-binding domains"/>
    <property type="match status" value="1"/>
</dbReference>
<dbReference type="Proteomes" id="UP001500037">
    <property type="component" value="Unassembled WGS sequence"/>
</dbReference>
<dbReference type="EMBL" id="BAAALF010000001">
    <property type="protein sequence ID" value="GAA1214702.1"/>
    <property type="molecule type" value="Genomic_DNA"/>
</dbReference>
<comment type="caution">
    <text evidence="5">The sequence shown here is derived from an EMBL/GenBank/DDBJ whole genome shotgun (WGS) entry which is preliminary data.</text>
</comment>
<proteinExistence type="predicted"/>
<protein>
    <submittedName>
        <fullName evidence="5">LacI family DNA-binding transcriptional regulator</fullName>
    </submittedName>
</protein>
<dbReference type="Gene3D" id="1.10.260.40">
    <property type="entry name" value="lambda repressor-like DNA-binding domains"/>
    <property type="match status" value="1"/>
</dbReference>
<gene>
    <name evidence="5" type="ORF">GCM10009665_00560</name>
</gene>
<feature type="domain" description="HTH lacI-type" evidence="4">
    <location>
        <begin position="14"/>
        <end position="68"/>
    </location>
</feature>
<dbReference type="RefSeq" id="WP_344437530.1">
    <property type="nucleotide sequence ID" value="NZ_BAAALF010000001.1"/>
</dbReference>
<keyword evidence="6" id="KW-1185">Reference proteome</keyword>
<dbReference type="PROSITE" id="PS50932">
    <property type="entry name" value="HTH_LACI_2"/>
    <property type="match status" value="1"/>
</dbReference>
<dbReference type="Gene3D" id="3.40.50.2300">
    <property type="match status" value="2"/>
</dbReference>
<keyword evidence="1" id="KW-0805">Transcription regulation</keyword>
<sequence length="343" mass="37067">MTPRGGEKPARRAVGIRDVAREAGVSVTLASFALNGRGGVADATRERILATADSLGYRANPHAQALRSGRSTIYGLVVRNLSNPFFLDVISGAEDVAHDAGATLLVVDSDYSQERERQHIERLAGYRVGGLAIAPVGTGESVRFWQKLCPDLPTVVVNATAEGIDGVSRVSPDSRQAVELPVQRLAELGHREIAFLSAPEALMADSDRLRQFRTSARRLGVKPHVVRTPLNLEAVRNATLKLLRGPRRPTALITNSDFTAYAVYKAARELGVTVGSELSVVGHDDLPTSELLDPPLATLRLDRRAMGRALMTRLLEDGSPADHQQHVELVERASMGPPPARDH</sequence>
<dbReference type="InterPro" id="IPR010982">
    <property type="entry name" value="Lambda_DNA-bd_dom_sf"/>
</dbReference>
<dbReference type="InterPro" id="IPR028082">
    <property type="entry name" value="Peripla_BP_I"/>
</dbReference>
<evidence type="ECO:0000256" key="2">
    <source>
        <dbReference type="ARBA" id="ARBA00023125"/>
    </source>
</evidence>
<dbReference type="SUPFAM" id="SSF53822">
    <property type="entry name" value="Periplasmic binding protein-like I"/>
    <property type="match status" value="1"/>
</dbReference>
<dbReference type="Pfam" id="PF00356">
    <property type="entry name" value="LacI"/>
    <property type="match status" value="1"/>
</dbReference>
<evidence type="ECO:0000313" key="6">
    <source>
        <dbReference type="Proteomes" id="UP001500037"/>
    </source>
</evidence>
<dbReference type="InterPro" id="IPR000843">
    <property type="entry name" value="HTH_LacI"/>
</dbReference>
<dbReference type="GO" id="GO:0003677">
    <property type="term" value="F:DNA binding"/>
    <property type="evidence" value="ECO:0007669"/>
    <property type="project" value="UniProtKB-KW"/>
</dbReference>
<evidence type="ECO:0000313" key="5">
    <source>
        <dbReference type="EMBL" id="GAA1214702.1"/>
    </source>
</evidence>
<evidence type="ECO:0000256" key="3">
    <source>
        <dbReference type="ARBA" id="ARBA00023163"/>
    </source>
</evidence>
<keyword evidence="2 5" id="KW-0238">DNA-binding</keyword>
<name>A0ABP4G5R0_9ACTN</name>
<dbReference type="Pfam" id="PF13377">
    <property type="entry name" value="Peripla_BP_3"/>
    <property type="match status" value="1"/>
</dbReference>
<keyword evidence="3" id="KW-0804">Transcription</keyword>
<dbReference type="PANTHER" id="PTHR30146:SF138">
    <property type="entry name" value="TRANSCRIPTIONAL REGULATORY PROTEIN"/>
    <property type="match status" value="1"/>
</dbReference>
<dbReference type="CDD" id="cd01392">
    <property type="entry name" value="HTH_LacI"/>
    <property type="match status" value="1"/>
</dbReference>
<dbReference type="CDD" id="cd06267">
    <property type="entry name" value="PBP1_LacI_sugar_binding-like"/>
    <property type="match status" value="1"/>
</dbReference>
<dbReference type="InterPro" id="IPR046335">
    <property type="entry name" value="LacI/GalR-like_sensor"/>
</dbReference>
<evidence type="ECO:0000256" key="1">
    <source>
        <dbReference type="ARBA" id="ARBA00023015"/>
    </source>
</evidence>
<organism evidence="5 6">
    <name type="scientific">Kitasatospora nipponensis</name>
    <dbReference type="NCBI Taxonomy" id="258049"/>
    <lineage>
        <taxon>Bacteria</taxon>
        <taxon>Bacillati</taxon>
        <taxon>Actinomycetota</taxon>
        <taxon>Actinomycetes</taxon>
        <taxon>Kitasatosporales</taxon>
        <taxon>Streptomycetaceae</taxon>
        <taxon>Kitasatospora</taxon>
    </lineage>
</organism>
<reference evidence="6" key="1">
    <citation type="journal article" date="2019" name="Int. J. Syst. Evol. Microbiol.">
        <title>The Global Catalogue of Microorganisms (GCM) 10K type strain sequencing project: providing services to taxonomists for standard genome sequencing and annotation.</title>
        <authorList>
            <consortium name="The Broad Institute Genomics Platform"/>
            <consortium name="The Broad Institute Genome Sequencing Center for Infectious Disease"/>
            <person name="Wu L."/>
            <person name="Ma J."/>
        </authorList>
    </citation>
    <scope>NUCLEOTIDE SEQUENCE [LARGE SCALE GENOMIC DNA]</scope>
    <source>
        <strain evidence="6">JCM 13004</strain>
    </source>
</reference>
<accession>A0ABP4G5R0</accession>
<evidence type="ECO:0000259" key="4">
    <source>
        <dbReference type="PROSITE" id="PS50932"/>
    </source>
</evidence>
<dbReference type="SMART" id="SM00354">
    <property type="entry name" value="HTH_LACI"/>
    <property type="match status" value="1"/>
</dbReference>